<protein>
    <submittedName>
        <fullName evidence="1">Uncharacterized protein</fullName>
    </submittedName>
</protein>
<dbReference type="AlphaFoldDB" id="A0A5B9DL32"/>
<dbReference type="KEGG" id="yti:FNA67_06635"/>
<name>A0A5B9DL32_9HYPH</name>
<dbReference type="OrthoDB" id="7941864at2"/>
<gene>
    <name evidence="1" type="ORF">FNA67_06635</name>
</gene>
<evidence type="ECO:0000313" key="1">
    <source>
        <dbReference type="EMBL" id="QEE19867.1"/>
    </source>
</evidence>
<dbReference type="EMBL" id="CP041690">
    <property type="protein sequence ID" value="QEE19867.1"/>
    <property type="molecule type" value="Genomic_DNA"/>
</dbReference>
<dbReference type="Proteomes" id="UP000321062">
    <property type="component" value="Chromosome"/>
</dbReference>
<dbReference type="RefSeq" id="WP_145976691.1">
    <property type="nucleotide sequence ID" value="NZ_BMFM01000001.1"/>
</dbReference>
<proteinExistence type="predicted"/>
<organism evidence="1 2">
    <name type="scientific">Paradevosia tibetensis</name>
    <dbReference type="NCBI Taxonomy" id="1447062"/>
    <lineage>
        <taxon>Bacteria</taxon>
        <taxon>Pseudomonadati</taxon>
        <taxon>Pseudomonadota</taxon>
        <taxon>Alphaproteobacteria</taxon>
        <taxon>Hyphomicrobiales</taxon>
        <taxon>Devosiaceae</taxon>
        <taxon>Paradevosia</taxon>
    </lineage>
</organism>
<reference evidence="1 2" key="1">
    <citation type="journal article" date="2015" name="Int. J. Syst. Evol. Microbiol.">
        <title>Youhaiella tibetensis gen. nov., sp. nov., isolated from subsurface sediment.</title>
        <authorList>
            <person name="Wang Y.X."/>
            <person name="Huang F.Q."/>
            <person name="Nogi Y."/>
            <person name="Pang S.J."/>
            <person name="Wang P.K."/>
            <person name="Lv J."/>
        </authorList>
    </citation>
    <scope>NUCLEOTIDE SEQUENCE [LARGE SCALE GENOMIC DNA]</scope>
    <source>
        <strain evidence="2">fig4</strain>
    </source>
</reference>
<evidence type="ECO:0000313" key="2">
    <source>
        <dbReference type="Proteomes" id="UP000321062"/>
    </source>
</evidence>
<keyword evidence="2" id="KW-1185">Reference proteome</keyword>
<sequence>MRAQGKPAPFFGLLDPIIVEDPAEFLFDGALPREHADHIWTWMVRDVAPDMLMPDGVLIDATAFEPIMPAFMARLRDVLDMAKDGNEDGRRLRMQIGGEESYERLPVALSALRQRALLEKAKAFGRATNATADEAALMAALQAMPLQDHGATALLMQAAVGQMANPNKLMAAVVRIAGAPSEAAVTRAGFGPLIDALLAHAQNQLFYLSPMGAFADIDLTCRALDRFHKLVRAINGYVEINRSGRWAQVLAGLTKAVSGRIEPKLREIMPDLNLAMRRRESGDRVDSDRMLSAISGIYLLATVRECRDSLALNAAFEQTWNQVGQALEVHINRNLDAIKANPADAVAGERLEAGIKMAELRFNREYADVLRRAREAAVRRTPTSGA</sequence>
<accession>A0A5B9DL32</accession>